<dbReference type="Proteomes" id="UP000324222">
    <property type="component" value="Unassembled WGS sequence"/>
</dbReference>
<accession>A0A5B7K6P7</accession>
<evidence type="ECO:0000313" key="1">
    <source>
        <dbReference type="EMBL" id="MPD04233.1"/>
    </source>
</evidence>
<dbReference type="AlphaFoldDB" id="A0A5B7K6P7"/>
<reference evidence="1 2" key="1">
    <citation type="submission" date="2019-05" db="EMBL/GenBank/DDBJ databases">
        <title>Another draft genome of Portunus trituberculatus and its Hox gene families provides insights of decapod evolution.</title>
        <authorList>
            <person name="Jeong J.-H."/>
            <person name="Song I."/>
            <person name="Kim S."/>
            <person name="Choi T."/>
            <person name="Kim D."/>
            <person name="Ryu S."/>
            <person name="Kim W."/>
        </authorList>
    </citation>
    <scope>NUCLEOTIDE SEQUENCE [LARGE SCALE GENOMIC DNA]</scope>
    <source>
        <tissue evidence="1">Muscle</tissue>
    </source>
</reference>
<evidence type="ECO:0000313" key="2">
    <source>
        <dbReference type="Proteomes" id="UP000324222"/>
    </source>
</evidence>
<proteinExistence type="predicted"/>
<gene>
    <name evidence="1" type="ORF">E2C01_099908</name>
</gene>
<protein>
    <submittedName>
        <fullName evidence="1">Uncharacterized protein</fullName>
    </submittedName>
</protein>
<keyword evidence="2" id="KW-1185">Reference proteome</keyword>
<comment type="caution">
    <text evidence="1">The sequence shown here is derived from an EMBL/GenBank/DDBJ whole genome shotgun (WGS) entry which is preliminary data.</text>
</comment>
<sequence>MATLPQHLQHVGAVTHAHFAATERIGTCPACHQHVM</sequence>
<dbReference type="EMBL" id="VSRR010140004">
    <property type="protein sequence ID" value="MPD04233.1"/>
    <property type="molecule type" value="Genomic_DNA"/>
</dbReference>
<name>A0A5B7K6P7_PORTR</name>
<organism evidence="1 2">
    <name type="scientific">Portunus trituberculatus</name>
    <name type="common">Swimming crab</name>
    <name type="synonym">Neptunus trituberculatus</name>
    <dbReference type="NCBI Taxonomy" id="210409"/>
    <lineage>
        <taxon>Eukaryota</taxon>
        <taxon>Metazoa</taxon>
        <taxon>Ecdysozoa</taxon>
        <taxon>Arthropoda</taxon>
        <taxon>Crustacea</taxon>
        <taxon>Multicrustacea</taxon>
        <taxon>Malacostraca</taxon>
        <taxon>Eumalacostraca</taxon>
        <taxon>Eucarida</taxon>
        <taxon>Decapoda</taxon>
        <taxon>Pleocyemata</taxon>
        <taxon>Brachyura</taxon>
        <taxon>Eubrachyura</taxon>
        <taxon>Portunoidea</taxon>
        <taxon>Portunidae</taxon>
        <taxon>Portuninae</taxon>
        <taxon>Portunus</taxon>
    </lineage>
</organism>